<reference evidence="1 2" key="1">
    <citation type="journal article" date="2020" name="Front. Microbiol.">
        <title>Single-cell genomics of novel Actinobacteria with the Wood-Ljungdahl pathway discovered in a serpentinizing system.</title>
        <authorList>
            <person name="Merino N."/>
            <person name="Kawai M."/>
            <person name="Boyd E.S."/>
            <person name="Colman D.R."/>
            <person name="McGlynn S.E."/>
            <person name="Nealson K.H."/>
            <person name="Kurokawa K."/>
            <person name="Hongoh Y."/>
        </authorList>
    </citation>
    <scope>NUCLEOTIDE SEQUENCE [LARGE SCALE GENOMIC DNA]</scope>
    <source>
        <strain evidence="1 2">S47</strain>
    </source>
</reference>
<sequence>EGRLLTVEEEKVRAEVKKVTARIWQKMREI</sequence>
<dbReference type="AlphaFoldDB" id="A0A6V8Q4P0"/>
<evidence type="ECO:0000313" key="1">
    <source>
        <dbReference type="EMBL" id="GFP39567.1"/>
    </source>
</evidence>
<evidence type="ECO:0000313" key="2">
    <source>
        <dbReference type="Proteomes" id="UP000569018"/>
    </source>
</evidence>
<organism evidence="1 2">
    <name type="scientific">Candidatus Hakubella thermalkaliphila</name>
    <dbReference type="NCBI Taxonomy" id="2754717"/>
    <lineage>
        <taxon>Bacteria</taxon>
        <taxon>Bacillati</taxon>
        <taxon>Actinomycetota</taxon>
        <taxon>Actinomycetota incertae sedis</taxon>
        <taxon>Candidatus Hakubellales</taxon>
        <taxon>Candidatus Hakubellaceae</taxon>
        <taxon>Candidatus Hakubella</taxon>
    </lineage>
</organism>
<gene>
    <name evidence="1" type="ORF">HKBW3S47_01265</name>
</gene>
<accession>A0A6V8Q4P0</accession>
<protein>
    <submittedName>
        <fullName evidence="1">Uncharacterized protein</fullName>
    </submittedName>
</protein>
<feature type="non-terminal residue" evidence="1">
    <location>
        <position position="1"/>
    </location>
</feature>
<dbReference type="EMBL" id="BLSD01000065">
    <property type="protein sequence ID" value="GFP39567.1"/>
    <property type="molecule type" value="Genomic_DNA"/>
</dbReference>
<proteinExistence type="predicted"/>
<name>A0A6V8Q4P0_9ACTN</name>
<comment type="caution">
    <text evidence="1">The sequence shown here is derived from an EMBL/GenBank/DDBJ whole genome shotgun (WGS) entry which is preliminary data.</text>
</comment>
<dbReference type="Proteomes" id="UP000569018">
    <property type="component" value="Unassembled WGS sequence"/>
</dbReference>